<dbReference type="EMBL" id="JPMI01000133">
    <property type="protein sequence ID" value="KFA91704.1"/>
    <property type="molecule type" value="Genomic_DNA"/>
</dbReference>
<reference evidence="1 2" key="1">
    <citation type="submission" date="2014-07" db="EMBL/GenBank/DDBJ databases">
        <title>Draft Genome Sequence of Gephyronic Acid Producer, Cystobacter violaceus Strain Cb vi76.</title>
        <authorList>
            <person name="Stevens D.C."/>
            <person name="Young J."/>
            <person name="Carmichael R."/>
            <person name="Tan J."/>
            <person name="Taylor R.E."/>
        </authorList>
    </citation>
    <scope>NUCLEOTIDE SEQUENCE [LARGE SCALE GENOMIC DNA]</scope>
    <source>
        <strain evidence="1 2">Cb vi76</strain>
    </source>
</reference>
<dbReference type="InterPro" id="IPR037293">
    <property type="entry name" value="Gal_Oxidase_central_sf"/>
</dbReference>
<gene>
    <name evidence="1" type="ORF">Q664_20420</name>
</gene>
<proteinExistence type="predicted"/>
<evidence type="ECO:0000313" key="1">
    <source>
        <dbReference type="EMBL" id="KFA91704.1"/>
    </source>
</evidence>
<accession>A0A084STB9</accession>
<protein>
    <submittedName>
        <fullName evidence="1">Uncharacterized protein</fullName>
    </submittedName>
</protein>
<comment type="caution">
    <text evidence="1">The sequence shown here is derived from an EMBL/GenBank/DDBJ whole genome shotgun (WGS) entry which is preliminary data.</text>
</comment>
<evidence type="ECO:0000313" key="2">
    <source>
        <dbReference type="Proteomes" id="UP000028547"/>
    </source>
</evidence>
<name>A0A084STB9_9BACT</name>
<dbReference type="SUPFAM" id="SSF117281">
    <property type="entry name" value="Kelch motif"/>
    <property type="match status" value="1"/>
</dbReference>
<dbReference type="RefSeq" id="WP_043397794.1">
    <property type="nucleotide sequence ID" value="NZ_JPMI01000133.1"/>
</dbReference>
<dbReference type="Proteomes" id="UP000028547">
    <property type="component" value="Unassembled WGS sequence"/>
</dbReference>
<dbReference type="InterPro" id="IPR015915">
    <property type="entry name" value="Kelch-typ_b-propeller"/>
</dbReference>
<dbReference type="AlphaFoldDB" id="A0A084STB9"/>
<dbReference type="Gene3D" id="2.130.10.80">
    <property type="entry name" value="Galactose oxidase/kelch, beta-propeller"/>
    <property type="match status" value="1"/>
</dbReference>
<sequence length="95" mass="10224">MELYDPYANQWSLGPPLPFTDTLFFSATLLYSGEVLVTNDGGQAALYDPSTNTWNTTPSITVGRAEPSATLLHTGEVLLVGGSSSSPRAVERFTR</sequence>
<organism evidence="1 2">
    <name type="scientific">Archangium violaceum Cb vi76</name>
    <dbReference type="NCBI Taxonomy" id="1406225"/>
    <lineage>
        <taxon>Bacteria</taxon>
        <taxon>Pseudomonadati</taxon>
        <taxon>Myxococcota</taxon>
        <taxon>Myxococcia</taxon>
        <taxon>Myxococcales</taxon>
        <taxon>Cystobacterineae</taxon>
        <taxon>Archangiaceae</taxon>
        <taxon>Archangium</taxon>
    </lineage>
</organism>